<dbReference type="InterPro" id="IPR032834">
    <property type="entry name" value="NatK-like_C"/>
</dbReference>
<keyword evidence="4" id="KW-0808">Transferase</keyword>
<feature type="transmembrane region" description="Helical" evidence="2">
    <location>
        <begin position="157"/>
        <end position="178"/>
    </location>
</feature>
<name>A0A916VHL2_9LACO</name>
<dbReference type="InterPro" id="IPR036890">
    <property type="entry name" value="HATPase_C_sf"/>
</dbReference>
<feature type="transmembrane region" description="Helical" evidence="2">
    <location>
        <begin position="128"/>
        <end position="145"/>
    </location>
</feature>
<evidence type="ECO:0000256" key="2">
    <source>
        <dbReference type="SAM" id="Phobius"/>
    </source>
</evidence>
<dbReference type="Gene3D" id="3.30.565.10">
    <property type="entry name" value="Histidine kinase-like ATPase, C-terminal domain"/>
    <property type="match status" value="1"/>
</dbReference>
<dbReference type="AlphaFoldDB" id="A0A916VHL2"/>
<dbReference type="GO" id="GO:0016301">
    <property type="term" value="F:kinase activity"/>
    <property type="evidence" value="ECO:0007669"/>
    <property type="project" value="UniProtKB-KW"/>
</dbReference>
<evidence type="ECO:0000256" key="1">
    <source>
        <dbReference type="SAM" id="Coils"/>
    </source>
</evidence>
<evidence type="ECO:0000313" key="4">
    <source>
        <dbReference type="EMBL" id="GFZ27181.1"/>
    </source>
</evidence>
<keyword evidence="2" id="KW-0812">Transmembrane</keyword>
<feature type="transmembrane region" description="Helical" evidence="2">
    <location>
        <begin position="38"/>
        <end position="56"/>
    </location>
</feature>
<sequence>MNIGDWYNEIILYVQLVMSPLTDIIIFLRLLKPKKLQRTDYCFAFLLVVGMVWAMYQDYSNLWNFVANALEFIGLYLYFGEYRKYRPRLQTFGALAMVFLFDLAMTIIGNMVYLMISLADIYRIETGFNFLIELLVIFAVPQSFYDKLHRLLTDENHLLLITILAYIDISGEFVIYFAFQTPRMNQVLEISLGLLILQTLFALIGYGVIIRIQRQIRQENEQKQMELERDNLKEYSAYLEQNEEELRRFKHDYKNMFNSLKISARQGDMNSVIDQLDRYTQTQFNDKALRKYKGVNNVHNDLLKSLLITKLSEMYSLGLSYSFGCQKAITKLPADVDEMDVVRIMGITFDNAIEESQLLLKNPDLADQARVDVMLYTEDGDFEFEIRNRVHQQNIQVNRLKNEGYTTKQNHAGLGLNNVMRIARKYEQNMLIDYGVEDGWFTFDLTIVPNEVGEE</sequence>
<feature type="transmembrane region" description="Helical" evidence="2">
    <location>
        <begin position="91"/>
        <end position="116"/>
    </location>
</feature>
<feature type="coiled-coil region" evidence="1">
    <location>
        <begin position="225"/>
        <end position="259"/>
    </location>
</feature>
<feature type="domain" description="Sensor histidine kinase NatK-like C-terminal" evidence="3">
    <location>
        <begin position="339"/>
        <end position="447"/>
    </location>
</feature>
<dbReference type="RefSeq" id="WP_246487325.1">
    <property type="nucleotide sequence ID" value="NZ_BMAY01000006.1"/>
</dbReference>
<comment type="caution">
    <text evidence="4">The sequence shown here is derived from an EMBL/GenBank/DDBJ whole genome shotgun (WGS) entry which is preliminary data.</text>
</comment>
<dbReference type="PANTHER" id="PTHR40448:SF1">
    <property type="entry name" value="TWO-COMPONENT SENSOR HISTIDINE KINASE"/>
    <property type="match status" value="1"/>
</dbReference>
<reference evidence="4" key="1">
    <citation type="submission" date="2020-08" db="EMBL/GenBank/DDBJ databases">
        <title>Taxonomic study for Lactobacillus species isolated from hardwood bark.</title>
        <authorList>
            <person name="Tohno M."/>
            <person name="Tanizawa Y."/>
        </authorList>
    </citation>
    <scope>NUCLEOTIDE SEQUENCE</scope>
    <source>
        <strain evidence="4">B40</strain>
    </source>
</reference>
<feature type="transmembrane region" description="Helical" evidence="2">
    <location>
        <begin position="12"/>
        <end position="31"/>
    </location>
</feature>
<dbReference type="SUPFAM" id="SSF55874">
    <property type="entry name" value="ATPase domain of HSP90 chaperone/DNA topoisomerase II/histidine kinase"/>
    <property type="match status" value="1"/>
</dbReference>
<dbReference type="Proteomes" id="UP000677218">
    <property type="component" value="Unassembled WGS sequence"/>
</dbReference>
<dbReference type="Pfam" id="PF14501">
    <property type="entry name" value="HATPase_c_5"/>
    <property type="match status" value="1"/>
</dbReference>
<keyword evidence="5" id="KW-1185">Reference proteome</keyword>
<evidence type="ECO:0000313" key="5">
    <source>
        <dbReference type="Proteomes" id="UP000677218"/>
    </source>
</evidence>
<feature type="transmembrane region" description="Helical" evidence="2">
    <location>
        <begin position="62"/>
        <end position="79"/>
    </location>
</feature>
<gene>
    <name evidence="4" type="ORF">LCB40_10610</name>
</gene>
<feature type="transmembrane region" description="Helical" evidence="2">
    <location>
        <begin position="190"/>
        <end position="209"/>
    </location>
</feature>
<protein>
    <submittedName>
        <fullName evidence="4">Histidine kinase</fullName>
    </submittedName>
</protein>
<accession>A0A916VHL2</accession>
<dbReference type="EMBL" id="BMAY01000006">
    <property type="protein sequence ID" value="GFZ27181.1"/>
    <property type="molecule type" value="Genomic_DNA"/>
</dbReference>
<organism evidence="4 5">
    <name type="scientific">Lactobacillus corticis</name>
    <dbReference type="NCBI Taxonomy" id="2201249"/>
    <lineage>
        <taxon>Bacteria</taxon>
        <taxon>Bacillati</taxon>
        <taxon>Bacillota</taxon>
        <taxon>Bacilli</taxon>
        <taxon>Lactobacillales</taxon>
        <taxon>Lactobacillaceae</taxon>
        <taxon>Lactobacillus</taxon>
    </lineage>
</organism>
<dbReference type="GO" id="GO:0042802">
    <property type="term" value="F:identical protein binding"/>
    <property type="evidence" value="ECO:0007669"/>
    <property type="project" value="TreeGrafter"/>
</dbReference>
<keyword evidence="2" id="KW-1133">Transmembrane helix</keyword>
<evidence type="ECO:0000259" key="3">
    <source>
        <dbReference type="Pfam" id="PF14501"/>
    </source>
</evidence>
<keyword evidence="2" id="KW-0472">Membrane</keyword>
<proteinExistence type="predicted"/>
<keyword evidence="1" id="KW-0175">Coiled coil</keyword>
<dbReference type="PANTHER" id="PTHR40448">
    <property type="entry name" value="TWO-COMPONENT SENSOR HISTIDINE KINASE"/>
    <property type="match status" value="1"/>
</dbReference>
<keyword evidence="4" id="KW-0418">Kinase</keyword>